<evidence type="ECO:0000256" key="10">
    <source>
        <dbReference type="ARBA" id="ARBA00049229"/>
    </source>
</evidence>
<dbReference type="AlphaFoldDB" id="A0A939K6F6"/>
<comment type="pathway">
    <text evidence="4">Amino-acid biosynthesis; L-leucine biosynthesis; L-leucine from 3-methyl-2-oxobutanoate: step 4/4.</text>
</comment>
<dbReference type="InterPro" id="IPR043132">
    <property type="entry name" value="BCAT-like_C"/>
</dbReference>
<proteinExistence type="inferred from homology"/>
<evidence type="ECO:0000256" key="7">
    <source>
        <dbReference type="ARBA" id="ARBA00022898"/>
    </source>
</evidence>
<comment type="caution">
    <text evidence="11">The sequence shown here is derived from an EMBL/GenBank/DDBJ whole genome shotgun (WGS) entry which is preliminary data.</text>
</comment>
<evidence type="ECO:0000256" key="3">
    <source>
        <dbReference type="ARBA" id="ARBA00004931"/>
    </source>
</evidence>
<comment type="pathway">
    <text evidence="2">Amino-acid biosynthesis; L-isoleucine biosynthesis; L-isoleucine from 2-oxobutanoate: step 4/4.</text>
</comment>
<dbReference type="SUPFAM" id="SSF56752">
    <property type="entry name" value="D-aminoacid aminotransferase-like PLP-dependent enzymes"/>
    <property type="match status" value="1"/>
</dbReference>
<dbReference type="PANTHER" id="PTHR42743:SF11">
    <property type="entry name" value="AMINODEOXYCHORISMATE LYASE"/>
    <property type="match status" value="1"/>
</dbReference>
<dbReference type="GO" id="GO:0046394">
    <property type="term" value="P:carboxylic acid biosynthetic process"/>
    <property type="evidence" value="ECO:0007669"/>
    <property type="project" value="UniProtKB-ARBA"/>
</dbReference>
<dbReference type="Proteomes" id="UP000664034">
    <property type="component" value="Unassembled WGS sequence"/>
</dbReference>
<evidence type="ECO:0000256" key="8">
    <source>
        <dbReference type="ARBA" id="ARBA00048212"/>
    </source>
</evidence>
<accession>A0A939K6F6</accession>
<dbReference type="InterPro" id="IPR050571">
    <property type="entry name" value="Class-IV_PLP-Dep_Aminotrnsfr"/>
</dbReference>
<dbReference type="Pfam" id="PF01063">
    <property type="entry name" value="Aminotran_4"/>
    <property type="match status" value="1"/>
</dbReference>
<reference evidence="11" key="1">
    <citation type="submission" date="2021-03" db="EMBL/GenBank/DDBJ databases">
        <title>Fibrella sp. HMF5335 genome sequencing and assembly.</title>
        <authorList>
            <person name="Kang H."/>
            <person name="Kim H."/>
            <person name="Bae S."/>
            <person name="Joh K."/>
        </authorList>
    </citation>
    <scope>NUCLEOTIDE SEQUENCE</scope>
    <source>
        <strain evidence="11">HMF5335</strain>
    </source>
</reference>
<comment type="pathway">
    <text evidence="3">Amino-acid biosynthesis; L-valine biosynthesis; L-valine from pyruvate: step 4/4.</text>
</comment>
<dbReference type="InterPro" id="IPR036038">
    <property type="entry name" value="Aminotransferase-like"/>
</dbReference>
<dbReference type="GO" id="GO:0008652">
    <property type="term" value="P:amino acid biosynthetic process"/>
    <property type="evidence" value="ECO:0007669"/>
    <property type="project" value="UniProtKB-ARBA"/>
</dbReference>
<comment type="catalytic activity">
    <reaction evidence="9">
        <text>L-isoleucine + 2-oxoglutarate = (S)-3-methyl-2-oxopentanoate + L-glutamate</text>
        <dbReference type="Rhea" id="RHEA:24801"/>
        <dbReference type="ChEBI" id="CHEBI:16810"/>
        <dbReference type="ChEBI" id="CHEBI:29985"/>
        <dbReference type="ChEBI" id="CHEBI:35146"/>
        <dbReference type="ChEBI" id="CHEBI:58045"/>
        <dbReference type="EC" id="2.6.1.42"/>
    </reaction>
</comment>
<organism evidence="11 12">
    <name type="scientific">Fibrella rubiginis</name>
    <dbReference type="NCBI Taxonomy" id="2817060"/>
    <lineage>
        <taxon>Bacteria</taxon>
        <taxon>Pseudomonadati</taxon>
        <taxon>Bacteroidota</taxon>
        <taxon>Cytophagia</taxon>
        <taxon>Cytophagales</taxon>
        <taxon>Spirosomataceae</taxon>
        <taxon>Fibrella</taxon>
    </lineage>
</organism>
<comment type="catalytic activity">
    <reaction evidence="8">
        <text>L-valine + 2-oxoglutarate = 3-methyl-2-oxobutanoate + L-glutamate</text>
        <dbReference type="Rhea" id="RHEA:24813"/>
        <dbReference type="ChEBI" id="CHEBI:11851"/>
        <dbReference type="ChEBI" id="CHEBI:16810"/>
        <dbReference type="ChEBI" id="CHEBI:29985"/>
        <dbReference type="ChEBI" id="CHEBI:57762"/>
        <dbReference type="EC" id="2.6.1.42"/>
    </reaction>
</comment>
<comment type="cofactor">
    <cofactor evidence="1">
        <name>pyridoxal 5'-phosphate</name>
        <dbReference type="ChEBI" id="CHEBI:597326"/>
    </cofactor>
</comment>
<dbReference type="EMBL" id="JAFMYV010000011">
    <property type="protein sequence ID" value="MBO0938783.1"/>
    <property type="molecule type" value="Genomic_DNA"/>
</dbReference>
<dbReference type="FunFam" id="3.20.10.10:FF:000002">
    <property type="entry name" value="D-alanine aminotransferase"/>
    <property type="match status" value="1"/>
</dbReference>
<dbReference type="InterPro" id="IPR043131">
    <property type="entry name" value="BCAT-like_N"/>
</dbReference>
<sequence>MTYYGYFNGIIQPTDQIGVGVTDLGLLRGFGLFDYFLTYNGKPFQWDWYWERFRHSAEKMTLTLPLSREETYAILLDLLRRSGQPGPVRRSGGTADVAFRLVMTGGYSPDSISIVKPNLLILSEPIHPVPAEQYEHGIRVILDEYVRPMPEVKTTDYRHVMLLSGKIREAGAQDVLYHLHGELSELSRSNLFLVKGNRLITPSRHILRGITRRTVMDLARPDFQIDERPVLLSDLYDADEAFTTSSNKKVLPIVRIGDLPVGNGHVGPVARELLDRFRSFTNS</sequence>
<keyword evidence="11" id="KW-0808">Transferase</keyword>
<protein>
    <recommendedName>
        <fullName evidence="6">branched-chain-amino-acid transaminase</fullName>
        <ecNumber evidence="6">2.6.1.42</ecNumber>
    </recommendedName>
</protein>
<evidence type="ECO:0000256" key="6">
    <source>
        <dbReference type="ARBA" id="ARBA00013053"/>
    </source>
</evidence>
<dbReference type="RefSeq" id="WP_207366324.1">
    <property type="nucleotide sequence ID" value="NZ_JAFMYV010000011.1"/>
</dbReference>
<keyword evidence="7" id="KW-0663">Pyridoxal phosphate</keyword>
<dbReference type="EC" id="2.6.1.42" evidence="6"/>
<comment type="catalytic activity">
    <reaction evidence="10">
        <text>L-leucine + 2-oxoglutarate = 4-methyl-2-oxopentanoate + L-glutamate</text>
        <dbReference type="Rhea" id="RHEA:18321"/>
        <dbReference type="ChEBI" id="CHEBI:16810"/>
        <dbReference type="ChEBI" id="CHEBI:17865"/>
        <dbReference type="ChEBI" id="CHEBI:29985"/>
        <dbReference type="ChEBI" id="CHEBI:57427"/>
        <dbReference type="EC" id="2.6.1.42"/>
    </reaction>
</comment>
<dbReference type="GO" id="GO:0004084">
    <property type="term" value="F:branched-chain-amino-acid transaminase activity"/>
    <property type="evidence" value="ECO:0007669"/>
    <property type="project" value="UniProtKB-EC"/>
</dbReference>
<dbReference type="Gene3D" id="3.30.470.10">
    <property type="match status" value="1"/>
</dbReference>
<gene>
    <name evidence="11" type="ORF">J2I47_19685</name>
</gene>
<keyword evidence="12" id="KW-1185">Reference proteome</keyword>
<dbReference type="Gene3D" id="3.20.10.10">
    <property type="entry name" value="D-amino Acid Aminotransferase, subunit A, domain 2"/>
    <property type="match status" value="1"/>
</dbReference>
<evidence type="ECO:0000256" key="4">
    <source>
        <dbReference type="ARBA" id="ARBA00005072"/>
    </source>
</evidence>
<evidence type="ECO:0000256" key="2">
    <source>
        <dbReference type="ARBA" id="ARBA00004824"/>
    </source>
</evidence>
<evidence type="ECO:0000313" key="12">
    <source>
        <dbReference type="Proteomes" id="UP000664034"/>
    </source>
</evidence>
<dbReference type="InterPro" id="IPR001544">
    <property type="entry name" value="Aminotrans_IV"/>
</dbReference>
<evidence type="ECO:0000256" key="5">
    <source>
        <dbReference type="ARBA" id="ARBA00009320"/>
    </source>
</evidence>
<comment type="similarity">
    <text evidence="5">Belongs to the class-IV pyridoxal-phosphate-dependent aminotransferase family.</text>
</comment>
<evidence type="ECO:0000313" key="11">
    <source>
        <dbReference type="EMBL" id="MBO0938783.1"/>
    </source>
</evidence>
<dbReference type="PANTHER" id="PTHR42743">
    <property type="entry name" value="AMINO-ACID AMINOTRANSFERASE"/>
    <property type="match status" value="1"/>
</dbReference>
<keyword evidence="11" id="KW-0032">Aminotransferase</keyword>
<evidence type="ECO:0000256" key="9">
    <source>
        <dbReference type="ARBA" id="ARBA00048798"/>
    </source>
</evidence>
<name>A0A939K6F6_9BACT</name>
<evidence type="ECO:0000256" key="1">
    <source>
        <dbReference type="ARBA" id="ARBA00001933"/>
    </source>
</evidence>